<proteinExistence type="predicted"/>
<dbReference type="AlphaFoldDB" id="A0ABD3T3Q3"/>
<dbReference type="SUPFAM" id="SSF63712">
    <property type="entry name" value="Nicotinic receptor ligand binding domain-like"/>
    <property type="match status" value="1"/>
</dbReference>
<feature type="transmembrane region" description="Helical" evidence="5">
    <location>
        <begin position="392"/>
        <end position="413"/>
    </location>
</feature>
<evidence type="ECO:0000256" key="1">
    <source>
        <dbReference type="ARBA" id="ARBA00004141"/>
    </source>
</evidence>
<feature type="signal peptide" evidence="6">
    <location>
        <begin position="1"/>
        <end position="20"/>
    </location>
</feature>
<evidence type="ECO:0000256" key="3">
    <source>
        <dbReference type="ARBA" id="ARBA00022989"/>
    </source>
</evidence>
<dbReference type="Gene3D" id="1.20.58.390">
    <property type="entry name" value="Neurotransmitter-gated ion-channel transmembrane domain"/>
    <property type="match status" value="1"/>
</dbReference>
<feature type="domain" description="Neurotransmitter-gated ion-channel ligand-binding" evidence="7">
    <location>
        <begin position="28"/>
        <end position="225"/>
    </location>
</feature>
<evidence type="ECO:0000256" key="2">
    <source>
        <dbReference type="ARBA" id="ARBA00022692"/>
    </source>
</evidence>
<dbReference type="GO" id="GO:0016020">
    <property type="term" value="C:membrane"/>
    <property type="evidence" value="ECO:0007669"/>
    <property type="project" value="UniProtKB-SubCell"/>
</dbReference>
<feature type="transmembrane region" description="Helical" evidence="5">
    <location>
        <begin position="258"/>
        <end position="279"/>
    </location>
</feature>
<feature type="chain" id="PRO_5044783593" evidence="6">
    <location>
        <begin position="21"/>
        <end position="414"/>
    </location>
</feature>
<evidence type="ECO:0000256" key="5">
    <source>
        <dbReference type="SAM" id="Phobius"/>
    </source>
</evidence>
<name>A0ABD3T3Q3_SINWO</name>
<keyword evidence="10" id="KW-1185">Reference proteome</keyword>
<dbReference type="SUPFAM" id="SSF90112">
    <property type="entry name" value="Neurotransmitter-gated ion-channel transmembrane pore"/>
    <property type="match status" value="1"/>
</dbReference>
<comment type="subcellular location">
    <subcellularLocation>
        <location evidence="1">Membrane</location>
        <topology evidence="1">Multi-pass membrane protein</topology>
    </subcellularLocation>
</comment>
<evidence type="ECO:0000259" key="7">
    <source>
        <dbReference type="Pfam" id="PF02931"/>
    </source>
</evidence>
<dbReference type="Gene3D" id="2.70.170.10">
    <property type="entry name" value="Neurotransmitter-gated ion-channel ligand-binding domain"/>
    <property type="match status" value="1"/>
</dbReference>
<reference evidence="9 10" key="1">
    <citation type="submission" date="2024-11" db="EMBL/GenBank/DDBJ databases">
        <title>Chromosome-level genome assembly of the freshwater bivalve Anodonta woodiana.</title>
        <authorList>
            <person name="Chen X."/>
        </authorList>
    </citation>
    <scope>NUCLEOTIDE SEQUENCE [LARGE SCALE GENOMIC DNA]</scope>
    <source>
        <strain evidence="9">MN2024</strain>
        <tissue evidence="9">Gills</tissue>
    </source>
</reference>
<evidence type="ECO:0000259" key="8">
    <source>
        <dbReference type="Pfam" id="PF02932"/>
    </source>
</evidence>
<keyword evidence="2 5" id="KW-0812">Transmembrane</keyword>
<dbReference type="InterPro" id="IPR006202">
    <property type="entry name" value="Neur_chan_lig-bd"/>
</dbReference>
<dbReference type="PRINTS" id="PR00252">
    <property type="entry name" value="NRIONCHANNEL"/>
</dbReference>
<dbReference type="PANTHER" id="PTHR18945">
    <property type="entry name" value="NEUROTRANSMITTER GATED ION CHANNEL"/>
    <property type="match status" value="1"/>
</dbReference>
<dbReference type="InterPro" id="IPR038050">
    <property type="entry name" value="Neuro_actylchol_rec"/>
</dbReference>
<dbReference type="CDD" id="cd19051">
    <property type="entry name" value="LGIC_TM_cation"/>
    <property type="match status" value="1"/>
</dbReference>
<evidence type="ECO:0000313" key="9">
    <source>
        <dbReference type="EMBL" id="KAL3831544.1"/>
    </source>
</evidence>
<gene>
    <name evidence="9" type="ORF">ACJMK2_023285</name>
</gene>
<dbReference type="Pfam" id="PF02931">
    <property type="entry name" value="Neur_chan_LBD"/>
    <property type="match status" value="1"/>
</dbReference>
<keyword evidence="6" id="KW-0732">Signal</keyword>
<sequence length="414" mass="47949">MDVFISKLLIFSLVIAISRSETYEDAYELNESLLQNYNPLIRPLNNQTDVVEVYLTVSLSFIHSYDVKNQVLTISCWLGTYWTDERLVWNKTQFNGLSQIIVDTSKIWIPDLAFLNVLGDTLDVGSGSQAVVMHDGNVKWWPGKLHSIYCKANIRKFPFDEQTCALHVGTNINTKNEVILLALMNRIELFQFVPNGEWYIVDTYIWDSTELEFRVLKFSITLRRRHEYYVINIILPVILLTFLNCVCFVLPSTSGERIGFATSMFLTFTVFVTFFNEYLPQTSEQMCLLSLYLTVQQFASGFTVFITVLVVRFHHMTSKQVKNATLARCILSCKKRGICVGVLCICRKGNYKKVIPQTSVDPQNTRIQNYVQEDERLEEITYEDVGHLIDKAFWYGCLLFTFTFNFGFTILWMT</sequence>
<feature type="domain" description="Neurotransmitter-gated ion-channel transmembrane" evidence="8">
    <location>
        <begin position="233"/>
        <end position="327"/>
    </location>
</feature>
<dbReference type="InterPro" id="IPR006029">
    <property type="entry name" value="Neurotrans-gated_channel_TM"/>
</dbReference>
<comment type="caution">
    <text evidence="9">The sequence shown here is derived from an EMBL/GenBank/DDBJ whole genome shotgun (WGS) entry which is preliminary data.</text>
</comment>
<dbReference type="CDD" id="cd18989">
    <property type="entry name" value="LGIC_ECD_cation"/>
    <property type="match status" value="1"/>
</dbReference>
<accession>A0ABD3T3Q3</accession>
<dbReference type="InterPro" id="IPR036734">
    <property type="entry name" value="Neur_chan_lig-bd_sf"/>
</dbReference>
<dbReference type="EMBL" id="JBJQND010000019">
    <property type="protein sequence ID" value="KAL3831544.1"/>
    <property type="molecule type" value="Genomic_DNA"/>
</dbReference>
<evidence type="ECO:0000313" key="10">
    <source>
        <dbReference type="Proteomes" id="UP001634394"/>
    </source>
</evidence>
<evidence type="ECO:0000256" key="6">
    <source>
        <dbReference type="SAM" id="SignalP"/>
    </source>
</evidence>
<dbReference type="FunFam" id="2.70.170.10:FF:000028">
    <property type="entry name" value="AcetylCholine Receptor"/>
    <property type="match status" value="1"/>
</dbReference>
<protein>
    <submittedName>
        <fullName evidence="9">Uncharacterized protein</fullName>
    </submittedName>
</protein>
<dbReference type="Proteomes" id="UP001634394">
    <property type="component" value="Unassembled WGS sequence"/>
</dbReference>
<keyword evidence="3 5" id="KW-1133">Transmembrane helix</keyword>
<dbReference type="InterPro" id="IPR006201">
    <property type="entry name" value="Neur_channel"/>
</dbReference>
<dbReference type="Pfam" id="PF02932">
    <property type="entry name" value="Neur_chan_memb"/>
    <property type="match status" value="1"/>
</dbReference>
<keyword evidence="4 5" id="KW-0472">Membrane</keyword>
<feature type="transmembrane region" description="Helical" evidence="5">
    <location>
        <begin position="228"/>
        <end position="251"/>
    </location>
</feature>
<organism evidence="9 10">
    <name type="scientific">Sinanodonta woodiana</name>
    <name type="common">Chinese pond mussel</name>
    <name type="synonym">Anodonta woodiana</name>
    <dbReference type="NCBI Taxonomy" id="1069815"/>
    <lineage>
        <taxon>Eukaryota</taxon>
        <taxon>Metazoa</taxon>
        <taxon>Spiralia</taxon>
        <taxon>Lophotrochozoa</taxon>
        <taxon>Mollusca</taxon>
        <taxon>Bivalvia</taxon>
        <taxon>Autobranchia</taxon>
        <taxon>Heteroconchia</taxon>
        <taxon>Palaeoheterodonta</taxon>
        <taxon>Unionida</taxon>
        <taxon>Unionoidea</taxon>
        <taxon>Unionidae</taxon>
        <taxon>Unioninae</taxon>
        <taxon>Sinanodonta</taxon>
    </lineage>
</organism>
<feature type="transmembrane region" description="Helical" evidence="5">
    <location>
        <begin position="291"/>
        <end position="313"/>
    </location>
</feature>
<dbReference type="InterPro" id="IPR036719">
    <property type="entry name" value="Neuro-gated_channel_TM_sf"/>
</dbReference>
<evidence type="ECO:0000256" key="4">
    <source>
        <dbReference type="ARBA" id="ARBA00023136"/>
    </source>
</evidence>